<proteinExistence type="predicted"/>
<reference evidence="3" key="1">
    <citation type="journal article" date="2022" name="Proc. Natl. Acad. Sci. U.S.A.">
        <title>Life cycle and functional genomics of the unicellular red alga Galdieria for elucidating algal and plant evolution and industrial use.</title>
        <authorList>
            <person name="Hirooka S."/>
            <person name="Itabashi T."/>
            <person name="Ichinose T.M."/>
            <person name="Onuma R."/>
            <person name="Fujiwara T."/>
            <person name="Yamashita S."/>
            <person name="Jong L.W."/>
            <person name="Tomita R."/>
            <person name="Iwane A.H."/>
            <person name="Miyagishima S.Y."/>
        </authorList>
    </citation>
    <scope>NUCLEOTIDE SEQUENCE</scope>
    <source>
        <strain evidence="3">NBRC 102759</strain>
    </source>
</reference>
<sequence length="386" mass="45479">MIVLKKTGRVLFHRNTILKLATSLFFGSLFIFSMYFLGLFSFYKGQTEISARLRYDMYEFCESLGFPLVMPFEMHTFSEKFIKEPLCVFWDVGEVYEASFIADILLKEYPSMTYHVTNMEFESLLHINRSLPHICKHNLLVTNNDESKILNILKTLQESGFDNRGIFLLSDEGCSKHCRDITRPYCDYIIRNYWCEAMNAHNNAYWMPLGYAIPFVEPNQNTILPCFMRKYTASFKGSLKSDRLHFIEYLKNSSIYNESSFLIQSTEDFHQGDPAYKFRGLLLDSQIAPCPAGINSEQFRIWEALSTASIPILQKGETFFKLPYDHPLIIVENVEEMVREIERLSNDPLEMMKIQCNVYRWWLLYKRTLQRQIVELILEGRHLNWE</sequence>
<evidence type="ECO:0000313" key="3">
    <source>
        <dbReference type="EMBL" id="GJQ09989.1"/>
    </source>
</evidence>
<keyword evidence="1" id="KW-1133">Transmembrane helix</keyword>
<dbReference type="AlphaFoldDB" id="A0A9C7PTA4"/>
<gene>
    <name evidence="3" type="ORF">GpartN1_g1780.t1</name>
</gene>
<comment type="caution">
    <text evidence="3">The sequence shown here is derived from an EMBL/GenBank/DDBJ whole genome shotgun (WGS) entry which is preliminary data.</text>
</comment>
<evidence type="ECO:0000313" key="4">
    <source>
        <dbReference type="Proteomes" id="UP001061958"/>
    </source>
</evidence>
<keyword evidence="1" id="KW-0472">Membrane</keyword>
<protein>
    <recommendedName>
        <fullName evidence="2">RXYLT1 C-terminal domain-containing protein</fullName>
    </recommendedName>
</protein>
<dbReference type="OrthoDB" id="8560686at2759"/>
<dbReference type="InterPro" id="IPR057538">
    <property type="entry name" value="RXYLT1_C"/>
</dbReference>
<dbReference type="Pfam" id="PF24785">
    <property type="entry name" value="RXYLT1_C"/>
    <property type="match status" value="1"/>
</dbReference>
<feature type="transmembrane region" description="Helical" evidence="1">
    <location>
        <begin position="20"/>
        <end position="43"/>
    </location>
</feature>
<feature type="domain" description="RXYLT1 C-terminal" evidence="2">
    <location>
        <begin position="219"/>
        <end position="377"/>
    </location>
</feature>
<evidence type="ECO:0000259" key="2">
    <source>
        <dbReference type="Pfam" id="PF24785"/>
    </source>
</evidence>
<accession>A0A9C7PTA4</accession>
<evidence type="ECO:0000256" key="1">
    <source>
        <dbReference type="SAM" id="Phobius"/>
    </source>
</evidence>
<keyword evidence="1" id="KW-0812">Transmembrane</keyword>
<dbReference type="EMBL" id="BQMJ01000012">
    <property type="protein sequence ID" value="GJQ09989.1"/>
    <property type="molecule type" value="Genomic_DNA"/>
</dbReference>
<organism evidence="3 4">
    <name type="scientific">Galdieria partita</name>
    <dbReference type="NCBI Taxonomy" id="83374"/>
    <lineage>
        <taxon>Eukaryota</taxon>
        <taxon>Rhodophyta</taxon>
        <taxon>Bangiophyceae</taxon>
        <taxon>Galdieriales</taxon>
        <taxon>Galdieriaceae</taxon>
        <taxon>Galdieria</taxon>
    </lineage>
</organism>
<reference evidence="3" key="2">
    <citation type="submission" date="2022-01" db="EMBL/GenBank/DDBJ databases">
        <authorList>
            <person name="Hirooka S."/>
            <person name="Miyagishima S.Y."/>
        </authorList>
    </citation>
    <scope>NUCLEOTIDE SEQUENCE</scope>
    <source>
        <strain evidence="3">NBRC 102759</strain>
    </source>
</reference>
<name>A0A9C7PTA4_9RHOD</name>
<keyword evidence="4" id="KW-1185">Reference proteome</keyword>
<dbReference type="Proteomes" id="UP001061958">
    <property type="component" value="Unassembled WGS sequence"/>
</dbReference>